<evidence type="ECO:0000256" key="2">
    <source>
        <dbReference type="ARBA" id="ARBA00023125"/>
    </source>
</evidence>
<keyword evidence="4" id="KW-0547">Nucleotide-binding</keyword>
<dbReference type="InterPro" id="IPR036185">
    <property type="entry name" value="DNA_heli_DnaB-like_N_sf"/>
</dbReference>
<dbReference type="EMBL" id="JBEPNZ010000002">
    <property type="protein sequence ID" value="MET3945306.1"/>
    <property type="molecule type" value="Genomic_DNA"/>
</dbReference>
<reference evidence="5 6" key="1">
    <citation type="submission" date="2020-04" db="EMBL/GenBank/DDBJ databases">
        <title>MicrobeNet Type strains.</title>
        <authorList>
            <person name="Nicholson A.C."/>
        </authorList>
    </citation>
    <scope>NUCLEOTIDE SEQUENCE [LARGE SCALE GENOMIC DNA]</scope>
    <source>
        <strain evidence="5 6">ATCC 700355</strain>
    </source>
</reference>
<dbReference type="SUPFAM" id="SSF48024">
    <property type="entry name" value="N-terminal domain of DnaB helicase"/>
    <property type="match status" value="1"/>
</dbReference>
<dbReference type="GO" id="GO:0005524">
    <property type="term" value="F:ATP binding"/>
    <property type="evidence" value="ECO:0007669"/>
    <property type="project" value="InterPro"/>
</dbReference>
<sequence length="179" mass="19844">MTTPDDTPDIDAPDAGGYDPRYDSEALLLSALLWAGERGHHTAANAVAQTLVAEDFYRPMYAKVYRVLCERAQKSKPCDSASVITALTSKGTKEGMSQRDATEMMMTLIGLQANDLAVTDYAHQVASKSYRRQFQRMVAHLGHIATEAPEDELFACLVEVGKGQRKAWERYRRLVSETG</sequence>
<keyword evidence="1" id="KW-0235">DNA replication</keyword>
<comment type="caution">
    <text evidence="5">The sequence shown here is derived from an EMBL/GenBank/DDBJ whole genome shotgun (WGS) entry which is preliminary data.</text>
</comment>
<protein>
    <submittedName>
        <fullName evidence="4">Replicative DNA helicase</fullName>
    </submittedName>
</protein>
<dbReference type="AlphaFoldDB" id="A0A7X6LSL4"/>
<evidence type="ECO:0000313" key="6">
    <source>
        <dbReference type="Proteomes" id="UP000554284"/>
    </source>
</evidence>
<dbReference type="InterPro" id="IPR016136">
    <property type="entry name" value="DNA_helicase_N/primase_C"/>
</dbReference>
<keyword evidence="4" id="KW-0347">Helicase</keyword>
<dbReference type="RefSeq" id="WP_168686023.1">
    <property type="nucleotide sequence ID" value="NZ_JAAXPF010000013.1"/>
</dbReference>
<gene>
    <name evidence="5" type="ORF">HF989_09585</name>
    <name evidence="4" type="ORF">JOF50_002169</name>
</gene>
<evidence type="ECO:0000313" key="5">
    <source>
        <dbReference type="EMBL" id="NKY69606.1"/>
    </source>
</evidence>
<keyword evidence="2" id="KW-0238">DNA-binding</keyword>
<dbReference type="GO" id="GO:0003678">
    <property type="term" value="F:DNA helicase activity"/>
    <property type="evidence" value="ECO:0007669"/>
    <property type="project" value="InterPro"/>
</dbReference>
<reference evidence="4 7" key="2">
    <citation type="submission" date="2024-06" db="EMBL/GenBank/DDBJ databases">
        <title>Sequencing the genomes of 1000 actinobacteria strains.</title>
        <authorList>
            <person name="Klenk H.-P."/>
        </authorList>
    </citation>
    <scope>NUCLEOTIDE SEQUENCE [LARGE SCALE GENOMIC DNA]</scope>
    <source>
        <strain evidence="4 7">DSM 44265</strain>
    </source>
</reference>
<name>A0A7X6LSL4_9CORY</name>
<dbReference type="Gene3D" id="1.10.860.10">
    <property type="entry name" value="DNAb Helicase, Chain A"/>
    <property type="match status" value="1"/>
</dbReference>
<organism evidence="5 6">
    <name type="scientific">Corynebacterium mucifaciens</name>
    <dbReference type="NCBI Taxonomy" id="57171"/>
    <lineage>
        <taxon>Bacteria</taxon>
        <taxon>Bacillati</taxon>
        <taxon>Actinomycetota</taxon>
        <taxon>Actinomycetes</taxon>
        <taxon>Mycobacteriales</taxon>
        <taxon>Corynebacteriaceae</taxon>
        <taxon>Corynebacterium</taxon>
    </lineage>
</organism>
<evidence type="ECO:0000313" key="7">
    <source>
        <dbReference type="Proteomes" id="UP001549139"/>
    </source>
</evidence>
<keyword evidence="4" id="KW-0067">ATP-binding</keyword>
<accession>A0A7X6LSL4</accession>
<dbReference type="GO" id="GO:0003677">
    <property type="term" value="F:DNA binding"/>
    <property type="evidence" value="ECO:0007669"/>
    <property type="project" value="UniProtKB-KW"/>
</dbReference>
<evidence type="ECO:0000256" key="1">
    <source>
        <dbReference type="ARBA" id="ARBA00022705"/>
    </source>
</evidence>
<dbReference type="Proteomes" id="UP000554284">
    <property type="component" value="Unassembled WGS sequence"/>
</dbReference>
<dbReference type="InterPro" id="IPR007693">
    <property type="entry name" value="DNA_helicase_DnaB-like_N"/>
</dbReference>
<evidence type="ECO:0000259" key="3">
    <source>
        <dbReference type="Pfam" id="PF00772"/>
    </source>
</evidence>
<keyword evidence="4" id="KW-0378">Hydrolase</keyword>
<proteinExistence type="predicted"/>
<keyword evidence="7" id="KW-1185">Reference proteome</keyword>
<dbReference type="Pfam" id="PF00772">
    <property type="entry name" value="DnaB"/>
    <property type="match status" value="1"/>
</dbReference>
<dbReference type="GO" id="GO:0006260">
    <property type="term" value="P:DNA replication"/>
    <property type="evidence" value="ECO:0007669"/>
    <property type="project" value="UniProtKB-KW"/>
</dbReference>
<feature type="domain" description="DNA helicase DnaB-like N-terminal" evidence="3">
    <location>
        <begin position="22"/>
        <end position="125"/>
    </location>
</feature>
<evidence type="ECO:0000313" key="4">
    <source>
        <dbReference type="EMBL" id="MET3945306.1"/>
    </source>
</evidence>
<dbReference type="Proteomes" id="UP001549139">
    <property type="component" value="Unassembled WGS sequence"/>
</dbReference>
<dbReference type="EMBL" id="JAAXPF010000013">
    <property type="protein sequence ID" value="NKY69606.1"/>
    <property type="molecule type" value="Genomic_DNA"/>
</dbReference>